<feature type="domain" description="HTH marR-type" evidence="3">
    <location>
        <begin position="17"/>
        <end position="61"/>
    </location>
</feature>
<dbReference type="GO" id="GO:0003700">
    <property type="term" value="F:DNA-binding transcription factor activity"/>
    <property type="evidence" value="ECO:0007669"/>
    <property type="project" value="InterPro"/>
</dbReference>
<protein>
    <submittedName>
        <fullName evidence="4">Putative NBD/HSP70 family sugar kinase</fullName>
    </submittedName>
</protein>
<dbReference type="AlphaFoldDB" id="A0A4Q7NUP7"/>
<keyword evidence="4" id="KW-0808">Transferase</keyword>
<feature type="region of interest" description="Disordered" evidence="2">
    <location>
        <begin position="390"/>
        <end position="413"/>
    </location>
</feature>
<gene>
    <name evidence="4" type="ORF">EV189_0176</name>
</gene>
<dbReference type="Pfam" id="PF00480">
    <property type="entry name" value="ROK"/>
    <property type="match status" value="1"/>
</dbReference>
<comment type="caution">
    <text evidence="4">The sequence shown here is derived from an EMBL/GenBank/DDBJ whole genome shotgun (WGS) entry which is preliminary data.</text>
</comment>
<dbReference type="PANTHER" id="PTHR18964:SF149">
    <property type="entry name" value="BIFUNCTIONAL UDP-N-ACETYLGLUCOSAMINE 2-EPIMERASE_N-ACETYLMANNOSAMINE KINASE"/>
    <property type="match status" value="1"/>
</dbReference>
<sequence length="413" mass="42726">MRGRESSTVRDLRRSNRARVLWELYHQGTLSRQEIAVAAGVSAGTVSNVVTELVDQGVVVEAGQEDSDGGRPRGLLQVASGYGYVIGVDIGETSIGVELFDLSMRVLAARTVTPSERRLDVDEVVRVVLDGMAAVLAESGVAQERVLGVGVGVPGLVEHGGDGVVHGPTVGWDAVPLGRLLAAGTDLPLLVENGAKTLGQAEMWFGAGRGADNAVILLLGTGVGTSIVLGGALYRGAGSSAGEWGHTTVVTGGRLCRCGATGCLEAYVGAGALLRRYEELTGTSGSGSLEERTADLLASDDAAARQVRAETAEYLGAGVGSLVNLFNPERIVVGGWVGRLLGEAFLPVLREQVASHALALPFSQTSLVLAELGRDAIALGAATQPVERLLTSGAMPQQPPRSARRPSDAVGRR</sequence>
<dbReference type="Proteomes" id="UP000293638">
    <property type="component" value="Unassembled WGS sequence"/>
</dbReference>
<dbReference type="InterPro" id="IPR000600">
    <property type="entry name" value="ROK"/>
</dbReference>
<dbReference type="InterPro" id="IPR000835">
    <property type="entry name" value="HTH_MarR-typ"/>
</dbReference>
<accession>A0A4Q7NUP7</accession>
<organism evidence="4 5">
    <name type="scientific">Motilibacter rhizosphaerae</name>
    <dbReference type="NCBI Taxonomy" id="598652"/>
    <lineage>
        <taxon>Bacteria</taxon>
        <taxon>Bacillati</taxon>
        <taxon>Actinomycetota</taxon>
        <taxon>Actinomycetes</taxon>
        <taxon>Motilibacterales</taxon>
        <taxon>Motilibacteraceae</taxon>
        <taxon>Motilibacter</taxon>
    </lineage>
</organism>
<dbReference type="Gene3D" id="3.30.420.40">
    <property type="match status" value="2"/>
</dbReference>
<reference evidence="4 5" key="1">
    <citation type="submission" date="2019-02" db="EMBL/GenBank/DDBJ databases">
        <title>Genomic Encyclopedia of Type Strains, Phase IV (KMG-IV): sequencing the most valuable type-strain genomes for metagenomic binning, comparative biology and taxonomic classification.</title>
        <authorList>
            <person name="Goeker M."/>
        </authorList>
    </citation>
    <scope>NUCLEOTIDE SEQUENCE [LARGE SCALE GENOMIC DNA]</scope>
    <source>
        <strain evidence="4 5">DSM 45622</strain>
    </source>
</reference>
<dbReference type="GO" id="GO:0016301">
    <property type="term" value="F:kinase activity"/>
    <property type="evidence" value="ECO:0007669"/>
    <property type="project" value="UniProtKB-KW"/>
</dbReference>
<evidence type="ECO:0000256" key="1">
    <source>
        <dbReference type="ARBA" id="ARBA00006479"/>
    </source>
</evidence>
<keyword evidence="4" id="KW-0418">Kinase</keyword>
<evidence type="ECO:0000313" key="4">
    <source>
        <dbReference type="EMBL" id="RZS90946.1"/>
    </source>
</evidence>
<dbReference type="InterPro" id="IPR036390">
    <property type="entry name" value="WH_DNA-bd_sf"/>
</dbReference>
<dbReference type="PANTHER" id="PTHR18964">
    <property type="entry name" value="ROK (REPRESSOR, ORF, KINASE) FAMILY"/>
    <property type="match status" value="1"/>
</dbReference>
<dbReference type="Pfam" id="PF12802">
    <property type="entry name" value="MarR_2"/>
    <property type="match status" value="1"/>
</dbReference>
<dbReference type="SUPFAM" id="SSF53067">
    <property type="entry name" value="Actin-like ATPase domain"/>
    <property type="match status" value="1"/>
</dbReference>
<evidence type="ECO:0000313" key="5">
    <source>
        <dbReference type="Proteomes" id="UP000293638"/>
    </source>
</evidence>
<dbReference type="RefSeq" id="WP_130491068.1">
    <property type="nucleotide sequence ID" value="NZ_SGXD01000001.1"/>
</dbReference>
<dbReference type="InterPro" id="IPR043129">
    <property type="entry name" value="ATPase_NBD"/>
</dbReference>
<dbReference type="SUPFAM" id="SSF46785">
    <property type="entry name" value="Winged helix' DNA-binding domain"/>
    <property type="match status" value="1"/>
</dbReference>
<dbReference type="InterPro" id="IPR036388">
    <property type="entry name" value="WH-like_DNA-bd_sf"/>
</dbReference>
<dbReference type="EMBL" id="SGXD01000001">
    <property type="protein sequence ID" value="RZS90946.1"/>
    <property type="molecule type" value="Genomic_DNA"/>
</dbReference>
<evidence type="ECO:0000259" key="3">
    <source>
        <dbReference type="Pfam" id="PF12802"/>
    </source>
</evidence>
<dbReference type="OrthoDB" id="3534172at2"/>
<evidence type="ECO:0000256" key="2">
    <source>
        <dbReference type="SAM" id="MobiDB-lite"/>
    </source>
</evidence>
<proteinExistence type="inferred from homology"/>
<keyword evidence="5" id="KW-1185">Reference proteome</keyword>
<comment type="similarity">
    <text evidence="1">Belongs to the ROK (NagC/XylR) family.</text>
</comment>
<dbReference type="Gene3D" id="1.10.10.10">
    <property type="entry name" value="Winged helix-like DNA-binding domain superfamily/Winged helix DNA-binding domain"/>
    <property type="match status" value="1"/>
</dbReference>
<name>A0A4Q7NUP7_9ACTN</name>